<organism evidence="1 2">
    <name type="scientific">Pararge aegeria aegeria</name>
    <dbReference type="NCBI Taxonomy" id="348720"/>
    <lineage>
        <taxon>Eukaryota</taxon>
        <taxon>Metazoa</taxon>
        <taxon>Ecdysozoa</taxon>
        <taxon>Arthropoda</taxon>
        <taxon>Hexapoda</taxon>
        <taxon>Insecta</taxon>
        <taxon>Pterygota</taxon>
        <taxon>Neoptera</taxon>
        <taxon>Endopterygota</taxon>
        <taxon>Lepidoptera</taxon>
        <taxon>Glossata</taxon>
        <taxon>Ditrysia</taxon>
        <taxon>Papilionoidea</taxon>
        <taxon>Nymphalidae</taxon>
        <taxon>Satyrinae</taxon>
        <taxon>Satyrini</taxon>
        <taxon>Parargina</taxon>
        <taxon>Pararge</taxon>
    </lineage>
</organism>
<accession>A0A8S4S0S6</accession>
<dbReference type="EMBL" id="CAKXAJ010025711">
    <property type="protein sequence ID" value="CAH2243028.1"/>
    <property type="molecule type" value="Genomic_DNA"/>
</dbReference>
<sequence length="86" mass="9283">MLISAAKDVVAGVTTGTWLMDKGRVFGRTCSLPALRVVFLFIDGGFALSIRSGPVEGIERGSLHSTDKDVHIDLAFDAVYTPIRDM</sequence>
<name>A0A8S4S0S6_9NEOP</name>
<keyword evidence="2" id="KW-1185">Reference proteome</keyword>
<dbReference type="AlphaFoldDB" id="A0A8S4S0S6"/>
<reference evidence="1" key="1">
    <citation type="submission" date="2022-03" db="EMBL/GenBank/DDBJ databases">
        <authorList>
            <person name="Lindestad O."/>
        </authorList>
    </citation>
    <scope>NUCLEOTIDE SEQUENCE</scope>
</reference>
<evidence type="ECO:0000313" key="2">
    <source>
        <dbReference type="Proteomes" id="UP000838756"/>
    </source>
</evidence>
<gene>
    <name evidence="1" type="primary">jg10596</name>
    <name evidence="1" type="ORF">PAEG_LOCUS19239</name>
</gene>
<evidence type="ECO:0000313" key="1">
    <source>
        <dbReference type="EMBL" id="CAH2243028.1"/>
    </source>
</evidence>
<comment type="caution">
    <text evidence="1">The sequence shown here is derived from an EMBL/GenBank/DDBJ whole genome shotgun (WGS) entry which is preliminary data.</text>
</comment>
<dbReference type="Proteomes" id="UP000838756">
    <property type="component" value="Unassembled WGS sequence"/>
</dbReference>
<proteinExistence type="predicted"/>
<protein>
    <submittedName>
        <fullName evidence="1">Jg10596 protein</fullName>
    </submittedName>
</protein>